<feature type="region of interest" description="Disordered" evidence="1">
    <location>
        <begin position="95"/>
        <end position="120"/>
    </location>
</feature>
<accession>A0AAD4M3J8</accession>
<organism evidence="3 4">
    <name type="scientific">Multifurca ochricompacta</name>
    <dbReference type="NCBI Taxonomy" id="376703"/>
    <lineage>
        <taxon>Eukaryota</taxon>
        <taxon>Fungi</taxon>
        <taxon>Dikarya</taxon>
        <taxon>Basidiomycota</taxon>
        <taxon>Agaricomycotina</taxon>
        <taxon>Agaricomycetes</taxon>
        <taxon>Russulales</taxon>
        <taxon>Russulaceae</taxon>
        <taxon>Multifurca</taxon>
    </lineage>
</organism>
<feature type="compositionally biased region" description="Polar residues" evidence="1">
    <location>
        <begin position="342"/>
        <end position="351"/>
    </location>
</feature>
<feature type="domain" description="SMODS and SLOG-associating 2TM effector" evidence="2">
    <location>
        <begin position="226"/>
        <end position="342"/>
    </location>
</feature>
<dbReference type="NCBIfam" id="NF033635">
    <property type="entry name" value="SLATT_fungal"/>
    <property type="match status" value="1"/>
</dbReference>
<feature type="region of interest" description="Disordered" evidence="1">
    <location>
        <begin position="342"/>
        <end position="363"/>
    </location>
</feature>
<feature type="compositionally biased region" description="Polar residues" evidence="1">
    <location>
        <begin position="147"/>
        <end position="161"/>
    </location>
</feature>
<evidence type="ECO:0000313" key="4">
    <source>
        <dbReference type="Proteomes" id="UP001203297"/>
    </source>
</evidence>
<feature type="compositionally biased region" description="Low complexity" evidence="1">
    <location>
        <begin position="99"/>
        <end position="113"/>
    </location>
</feature>
<reference evidence="3" key="1">
    <citation type="journal article" date="2022" name="New Phytol.">
        <title>Evolutionary transition to the ectomycorrhizal habit in the genomes of a hyperdiverse lineage of mushroom-forming fungi.</title>
        <authorList>
            <person name="Looney B."/>
            <person name="Miyauchi S."/>
            <person name="Morin E."/>
            <person name="Drula E."/>
            <person name="Courty P.E."/>
            <person name="Kohler A."/>
            <person name="Kuo A."/>
            <person name="LaButti K."/>
            <person name="Pangilinan J."/>
            <person name="Lipzen A."/>
            <person name="Riley R."/>
            <person name="Andreopoulos W."/>
            <person name="He G."/>
            <person name="Johnson J."/>
            <person name="Nolan M."/>
            <person name="Tritt A."/>
            <person name="Barry K.W."/>
            <person name="Grigoriev I.V."/>
            <person name="Nagy L.G."/>
            <person name="Hibbett D."/>
            <person name="Henrissat B."/>
            <person name="Matheny P.B."/>
            <person name="Labbe J."/>
            <person name="Martin F.M."/>
        </authorList>
    </citation>
    <scope>NUCLEOTIDE SEQUENCE</scope>
    <source>
        <strain evidence="3">BPL690</strain>
    </source>
</reference>
<comment type="caution">
    <text evidence="3">The sequence shown here is derived from an EMBL/GenBank/DDBJ whole genome shotgun (WGS) entry which is preliminary data.</text>
</comment>
<dbReference type="Pfam" id="PF18142">
    <property type="entry name" value="SLATT_fungal"/>
    <property type="match status" value="1"/>
</dbReference>
<dbReference type="InterPro" id="IPR041622">
    <property type="entry name" value="SLATT_fungi"/>
</dbReference>
<protein>
    <recommendedName>
        <fullName evidence="2">SMODS and SLOG-associating 2TM effector domain-containing protein</fullName>
    </recommendedName>
</protein>
<dbReference type="Proteomes" id="UP001203297">
    <property type="component" value="Unassembled WGS sequence"/>
</dbReference>
<evidence type="ECO:0000256" key="1">
    <source>
        <dbReference type="SAM" id="MobiDB-lite"/>
    </source>
</evidence>
<evidence type="ECO:0000259" key="2">
    <source>
        <dbReference type="Pfam" id="PF18142"/>
    </source>
</evidence>
<proteinExistence type="predicted"/>
<keyword evidence="4" id="KW-1185">Reference proteome</keyword>
<feature type="region of interest" description="Disordered" evidence="1">
    <location>
        <begin position="136"/>
        <end position="174"/>
    </location>
</feature>
<dbReference type="EMBL" id="WTXG01000017">
    <property type="protein sequence ID" value="KAI0300701.1"/>
    <property type="molecule type" value="Genomic_DNA"/>
</dbReference>
<dbReference type="AlphaFoldDB" id="A0AAD4M3J8"/>
<name>A0AAD4M3J8_9AGAM</name>
<gene>
    <name evidence="3" type="ORF">B0F90DRAFT_399958</name>
</gene>
<sequence>MDTASKAASATLIAEGSSEPKPMVVTPAEPPAGVDSNASVVIAVPHPATTHTSITAETQTGVHPDTLARSSALGSIADPLHPSVPFNTLDTRTRVDSDGPGTSPTPRAAAAAGPGPGPHVTISTRNSEHWLFPPALPPATTFPPQVETLTRDSTYGSGNSYRNPRRLTPPPPQQLNLSGVTRVQSAANLGDLDFVPSPTVNRHEHVFRLGTIGARLMPTLNEALGARDSALWHATWATYAINIAIGMQVFLGALTTALAGSLHGNSIRVSIAVLGSLSTLVASYLARTRGSSEPESSLLREQALSNYIRQLNAYILDHGSEIGNEHDHKKVEQFRKGLEQLLSASNPNAKRNTPLFDPETLME</sequence>
<feature type="region of interest" description="Disordered" evidence="1">
    <location>
        <begin position="1"/>
        <end position="32"/>
    </location>
</feature>
<evidence type="ECO:0000313" key="3">
    <source>
        <dbReference type="EMBL" id="KAI0300701.1"/>
    </source>
</evidence>